<comment type="caution">
    <text evidence="18">The sequence shown here is derived from an EMBL/GenBank/DDBJ whole genome shotgun (WGS) entry which is preliminary data.</text>
</comment>
<dbReference type="EC" id="3.5.4.26" evidence="13"/>
<dbReference type="InterPro" id="IPR050765">
    <property type="entry name" value="Riboflavin_Biosynth_HTPR"/>
</dbReference>
<dbReference type="InterPro" id="IPR024072">
    <property type="entry name" value="DHFR-like_dom_sf"/>
</dbReference>
<evidence type="ECO:0000256" key="9">
    <source>
        <dbReference type="ARBA" id="ARBA00022833"/>
    </source>
</evidence>
<dbReference type="InterPro" id="IPR004794">
    <property type="entry name" value="Eubact_RibD"/>
</dbReference>
<evidence type="ECO:0000256" key="5">
    <source>
        <dbReference type="ARBA" id="ARBA00007417"/>
    </source>
</evidence>
<comment type="pathway">
    <text evidence="2 13">Cofactor biosynthesis; riboflavin biosynthesis; 5-amino-6-(D-ribitylamino)uracil from GTP: step 2/4.</text>
</comment>
<feature type="binding site" evidence="15">
    <location>
        <position position="201"/>
    </location>
    <ligand>
        <name>NADP(+)</name>
        <dbReference type="ChEBI" id="CHEBI:58349"/>
    </ligand>
</feature>
<dbReference type="GO" id="GO:0009231">
    <property type="term" value="P:riboflavin biosynthetic process"/>
    <property type="evidence" value="ECO:0007669"/>
    <property type="project" value="UniProtKB-UniPathway"/>
</dbReference>
<evidence type="ECO:0000256" key="4">
    <source>
        <dbReference type="ARBA" id="ARBA00005259"/>
    </source>
</evidence>
<dbReference type="Pfam" id="PF00383">
    <property type="entry name" value="dCMP_cyt_deam_1"/>
    <property type="match status" value="1"/>
</dbReference>
<dbReference type="SUPFAM" id="SSF53597">
    <property type="entry name" value="Dihydrofolate reductase-like"/>
    <property type="match status" value="1"/>
</dbReference>
<dbReference type="PANTHER" id="PTHR38011:SF7">
    <property type="entry name" value="2,5-DIAMINO-6-RIBOSYLAMINO-4(3H)-PYRIMIDINONE 5'-PHOSPHATE REDUCTASE"/>
    <property type="match status" value="1"/>
</dbReference>
<keyword evidence="12" id="KW-0511">Multifunctional enzyme</keyword>
<dbReference type="UniPathway" id="UPA00275">
    <property type="reaction ID" value="UER00401"/>
</dbReference>
<comment type="catalytic activity">
    <reaction evidence="13">
        <text>5-amino-6-(5-phospho-D-ribitylamino)uracil + NADP(+) = 5-amino-6-(5-phospho-D-ribosylamino)uracil + NADPH + H(+)</text>
        <dbReference type="Rhea" id="RHEA:17845"/>
        <dbReference type="ChEBI" id="CHEBI:15378"/>
        <dbReference type="ChEBI" id="CHEBI:57783"/>
        <dbReference type="ChEBI" id="CHEBI:58349"/>
        <dbReference type="ChEBI" id="CHEBI:58421"/>
        <dbReference type="ChEBI" id="CHEBI:58453"/>
        <dbReference type="EC" id="1.1.1.193"/>
    </reaction>
</comment>
<evidence type="ECO:0000256" key="11">
    <source>
        <dbReference type="ARBA" id="ARBA00023002"/>
    </source>
</evidence>
<dbReference type="GO" id="GO:0008703">
    <property type="term" value="F:5-amino-6-(5-phosphoribosylamino)uracil reductase activity"/>
    <property type="evidence" value="ECO:0007669"/>
    <property type="project" value="UniProtKB-EC"/>
</dbReference>
<dbReference type="GO" id="GO:0008835">
    <property type="term" value="F:diaminohydroxyphosphoribosylaminopyrimidine deaminase activity"/>
    <property type="evidence" value="ECO:0007669"/>
    <property type="project" value="UniProtKB-EC"/>
</dbReference>
<comment type="similarity">
    <text evidence="4 13">In the N-terminal section; belongs to the cytidine and deoxycytidylate deaminase family.</text>
</comment>
<evidence type="ECO:0000256" key="14">
    <source>
        <dbReference type="PIRSR" id="PIRSR006769-1"/>
    </source>
</evidence>
<dbReference type="Pfam" id="PF01872">
    <property type="entry name" value="RibD_C"/>
    <property type="match status" value="1"/>
</dbReference>
<evidence type="ECO:0000256" key="1">
    <source>
        <dbReference type="ARBA" id="ARBA00002151"/>
    </source>
</evidence>
<dbReference type="InterPro" id="IPR002125">
    <property type="entry name" value="CMP_dCMP_dom"/>
</dbReference>
<evidence type="ECO:0000256" key="10">
    <source>
        <dbReference type="ARBA" id="ARBA00022857"/>
    </source>
</evidence>
<feature type="domain" description="CMP/dCMP-type deaminase" evidence="17">
    <location>
        <begin position="2"/>
        <end position="124"/>
    </location>
</feature>
<evidence type="ECO:0000256" key="15">
    <source>
        <dbReference type="PIRSR" id="PIRSR006769-2"/>
    </source>
</evidence>
<feature type="binding site" evidence="15">
    <location>
        <position position="185"/>
    </location>
    <ligand>
        <name>substrate</name>
    </ligand>
</feature>
<keyword evidence="11 13" id="KW-0560">Oxidoreductase</keyword>
<feature type="binding site" evidence="16">
    <location>
        <position position="85"/>
    </location>
    <ligand>
        <name>Zn(2+)</name>
        <dbReference type="ChEBI" id="CHEBI:29105"/>
        <note>catalytic</note>
    </ligand>
</feature>
<dbReference type="AlphaFoldDB" id="A0A0C2HX86"/>
<evidence type="ECO:0000256" key="2">
    <source>
        <dbReference type="ARBA" id="ARBA00004882"/>
    </source>
</evidence>
<evidence type="ECO:0000313" key="18">
    <source>
        <dbReference type="EMBL" id="KIH77387.1"/>
    </source>
</evidence>
<feature type="binding site" evidence="15">
    <location>
        <position position="208"/>
    </location>
    <ligand>
        <name>substrate</name>
    </ligand>
</feature>
<organism evidence="18 19">
    <name type="scientific">Geoalkalibacter ferrihydriticus DSM 17813</name>
    <dbReference type="NCBI Taxonomy" id="1121915"/>
    <lineage>
        <taxon>Bacteria</taxon>
        <taxon>Pseudomonadati</taxon>
        <taxon>Thermodesulfobacteriota</taxon>
        <taxon>Desulfuromonadia</taxon>
        <taxon>Desulfuromonadales</taxon>
        <taxon>Geoalkalibacteraceae</taxon>
        <taxon>Geoalkalibacter</taxon>
    </lineage>
</organism>
<dbReference type="InterPro" id="IPR016192">
    <property type="entry name" value="APOBEC/CMP_deaminase_Zn-bd"/>
</dbReference>
<comment type="cofactor">
    <cofactor evidence="13 16">
        <name>Zn(2+)</name>
        <dbReference type="ChEBI" id="CHEBI:29105"/>
    </cofactor>
    <text evidence="13 16">Binds 1 zinc ion.</text>
</comment>
<dbReference type="Gene3D" id="3.40.140.10">
    <property type="entry name" value="Cytidine Deaminase, domain 2"/>
    <property type="match status" value="1"/>
</dbReference>
<gene>
    <name evidence="18" type="ORF">GFER_01205</name>
</gene>
<dbReference type="PROSITE" id="PS00903">
    <property type="entry name" value="CYT_DCMP_DEAMINASES_1"/>
    <property type="match status" value="1"/>
</dbReference>
<keyword evidence="7 13" id="KW-0479">Metal-binding</keyword>
<accession>A0A0C2HX86</accession>
<dbReference type="InterPro" id="IPR016193">
    <property type="entry name" value="Cytidine_deaminase-like"/>
</dbReference>
<dbReference type="FunFam" id="3.40.140.10:FF:000025">
    <property type="entry name" value="Riboflavin biosynthesis protein RibD"/>
    <property type="match status" value="1"/>
</dbReference>
<evidence type="ECO:0000256" key="8">
    <source>
        <dbReference type="ARBA" id="ARBA00022801"/>
    </source>
</evidence>
<dbReference type="NCBIfam" id="TIGR00227">
    <property type="entry name" value="ribD_Cterm"/>
    <property type="match status" value="1"/>
</dbReference>
<dbReference type="PROSITE" id="PS51747">
    <property type="entry name" value="CYT_DCMP_DEAMINASES_2"/>
    <property type="match status" value="1"/>
</dbReference>
<dbReference type="Proteomes" id="UP000035068">
    <property type="component" value="Unassembled WGS sequence"/>
</dbReference>
<evidence type="ECO:0000313" key="19">
    <source>
        <dbReference type="Proteomes" id="UP000035068"/>
    </source>
</evidence>
<feature type="active site" description="Proton donor" evidence="14">
    <location>
        <position position="53"/>
    </location>
</feature>
<comment type="similarity">
    <text evidence="5 13">In the C-terminal section; belongs to the HTP reductase family.</text>
</comment>
<dbReference type="RefSeq" id="WP_040095335.1">
    <property type="nucleotide sequence ID" value="NZ_JWJD01000001.1"/>
</dbReference>
<dbReference type="InterPro" id="IPR011549">
    <property type="entry name" value="RibD_C"/>
</dbReference>
<feature type="binding site" evidence="16">
    <location>
        <position position="76"/>
    </location>
    <ligand>
        <name>Zn(2+)</name>
        <dbReference type="ChEBI" id="CHEBI:29105"/>
        <note>catalytic</note>
    </ligand>
</feature>
<evidence type="ECO:0000256" key="3">
    <source>
        <dbReference type="ARBA" id="ARBA00004910"/>
    </source>
</evidence>
<evidence type="ECO:0000259" key="17">
    <source>
        <dbReference type="PROSITE" id="PS51747"/>
    </source>
</evidence>
<dbReference type="EMBL" id="JWJD01000001">
    <property type="protein sequence ID" value="KIH77387.1"/>
    <property type="molecule type" value="Genomic_DNA"/>
</dbReference>
<feature type="binding site" evidence="15">
    <location>
        <position position="155"/>
    </location>
    <ligand>
        <name>NADP(+)</name>
        <dbReference type="ChEBI" id="CHEBI:58349"/>
    </ligand>
</feature>
<feature type="binding site" evidence="15">
    <location>
        <position position="205"/>
    </location>
    <ligand>
        <name>substrate</name>
    </ligand>
</feature>
<dbReference type="PANTHER" id="PTHR38011">
    <property type="entry name" value="DIHYDROFOLATE REDUCTASE FAMILY PROTEIN (AFU_ORTHOLOGUE AFUA_8G06820)"/>
    <property type="match status" value="1"/>
</dbReference>
<reference evidence="18 19" key="1">
    <citation type="submission" date="2014-12" db="EMBL/GenBank/DDBJ databases">
        <title>Genomes of Geoalkalibacter ferrihydriticus and Geoalkalibacter subterraneus, two haloalkaliphilic metal-reducing members of the Geobacteraceae.</title>
        <authorList>
            <person name="Badalamenti J.P."/>
            <person name="Torres C.I."/>
            <person name="Krajmalnik-Brown R."/>
            <person name="Bond D.R."/>
        </authorList>
    </citation>
    <scope>NUCLEOTIDE SEQUENCE [LARGE SCALE GENOMIC DNA]</scope>
    <source>
        <strain evidence="18 19">DSM 17813</strain>
    </source>
</reference>
<evidence type="ECO:0000256" key="16">
    <source>
        <dbReference type="PIRSR" id="PIRSR006769-3"/>
    </source>
</evidence>
<keyword evidence="19" id="KW-1185">Reference proteome</keyword>
<evidence type="ECO:0000256" key="13">
    <source>
        <dbReference type="PIRNR" id="PIRNR006769"/>
    </source>
</evidence>
<protein>
    <recommendedName>
        <fullName evidence="13">Riboflavin biosynthesis protein RibD</fullName>
    </recommendedName>
    <domain>
        <recommendedName>
            <fullName evidence="13">Diaminohydroxyphosphoribosylaminopyrimidine deaminase</fullName>
            <shortName evidence="13">DRAP deaminase</shortName>
            <ecNumber evidence="13">3.5.4.26</ecNumber>
        </recommendedName>
        <alternativeName>
            <fullName evidence="13">Riboflavin-specific deaminase</fullName>
        </alternativeName>
    </domain>
    <domain>
        <recommendedName>
            <fullName evidence="13">5-amino-6-(5-phosphoribosylamino)uracil reductase</fullName>
            <ecNumber evidence="13">1.1.1.193</ecNumber>
        </recommendedName>
        <alternativeName>
            <fullName evidence="13">HTP reductase</fullName>
        </alternativeName>
    </domain>
</protein>
<dbReference type="SUPFAM" id="SSF53927">
    <property type="entry name" value="Cytidine deaminase-like"/>
    <property type="match status" value="1"/>
</dbReference>
<dbReference type="EC" id="1.1.1.193" evidence="13"/>
<evidence type="ECO:0000256" key="12">
    <source>
        <dbReference type="ARBA" id="ARBA00023268"/>
    </source>
</evidence>
<dbReference type="CDD" id="cd01284">
    <property type="entry name" value="Riboflavin_deaminase-reductase"/>
    <property type="match status" value="1"/>
</dbReference>
<feature type="binding site" evidence="15">
    <location>
        <position position="171"/>
    </location>
    <ligand>
        <name>NADP(+)</name>
        <dbReference type="ChEBI" id="CHEBI:58349"/>
    </ligand>
</feature>
<dbReference type="InterPro" id="IPR002734">
    <property type="entry name" value="RibDG_C"/>
</dbReference>
<comment type="pathway">
    <text evidence="3 13">Cofactor biosynthesis; riboflavin biosynthesis; 5-amino-6-(D-ribitylamino)uracil from GTP: step 3/4.</text>
</comment>
<proteinExistence type="inferred from homology"/>
<feature type="binding site" evidence="16">
    <location>
        <position position="51"/>
    </location>
    <ligand>
        <name>Zn(2+)</name>
        <dbReference type="ChEBI" id="CHEBI:29105"/>
        <note>catalytic</note>
    </ligand>
</feature>
<feature type="binding site" evidence="15">
    <location>
        <position position="296"/>
    </location>
    <ligand>
        <name>substrate</name>
    </ligand>
</feature>
<name>A0A0C2HX86_9BACT</name>
<keyword evidence="8 13" id="KW-0378">Hydrolase</keyword>
<comment type="catalytic activity">
    <reaction evidence="13">
        <text>2,5-diamino-6-hydroxy-4-(5-phosphoribosylamino)-pyrimidine + H2O + H(+) = 5-amino-6-(5-phospho-D-ribosylamino)uracil + NH4(+)</text>
        <dbReference type="Rhea" id="RHEA:21868"/>
        <dbReference type="ChEBI" id="CHEBI:15377"/>
        <dbReference type="ChEBI" id="CHEBI:15378"/>
        <dbReference type="ChEBI" id="CHEBI:28938"/>
        <dbReference type="ChEBI" id="CHEBI:58453"/>
        <dbReference type="ChEBI" id="CHEBI:58614"/>
        <dbReference type="EC" id="3.5.4.26"/>
    </reaction>
</comment>
<dbReference type="GO" id="GO:0008270">
    <property type="term" value="F:zinc ion binding"/>
    <property type="evidence" value="ECO:0007669"/>
    <property type="project" value="InterPro"/>
</dbReference>
<evidence type="ECO:0000256" key="6">
    <source>
        <dbReference type="ARBA" id="ARBA00022619"/>
    </source>
</evidence>
<dbReference type="GO" id="GO:0050661">
    <property type="term" value="F:NADP binding"/>
    <property type="evidence" value="ECO:0007669"/>
    <property type="project" value="InterPro"/>
</dbReference>
<keyword evidence="6 13" id="KW-0686">Riboflavin biosynthesis</keyword>
<feature type="binding site" evidence="15">
    <location>
        <position position="224"/>
    </location>
    <ligand>
        <name>NADP(+)</name>
        <dbReference type="ChEBI" id="CHEBI:58349"/>
    </ligand>
</feature>
<feature type="binding site" evidence="15">
    <location>
        <position position="197"/>
    </location>
    <ligand>
        <name>NADP(+)</name>
        <dbReference type="ChEBI" id="CHEBI:58349"/>
    </ligand>
</feature>
<dbReference type="PIRSF" id="PIRSF006769">
    <property type="entry name" value="RibD"/>
    <property type="match status" value="1"/>
</dbReference>
<evidence type="ECO:0000256" key="7">
    <source>
        <dbReference type="ARBA" id="ARBA00022723"/>
    </source>
</evidence>
<sequence length="370" mass="39658">MSNVDQYMQRALDLARRAEGRTRPNPPVGALVVWQGQVIGEGFHLRAGEAHAEIHALHQAAERTNGADLYVTLEPCSHQGRTGPCVEAVISAGIRRVFIGCRDPNPQVAGRGVTRLQQAGIEVIEGVLENECRWLIGPFARHITTGLPLVILKAAISLDGRTATAGGDSQWISNEASRAQVHEIRNRVDAIMVGVGTVERDDPSLTTRLAGQDGRDAVRVVVDSCLRLPENARLLHLTSAAPTVIATTNQAPYGKIRRLRDAGVRVLVLPEREGRVDLHALLAALGGMDLQSILLEGGATLNGEFLRSRLIDRVMLFIAPRLIGGDGKGLFAGAGAPLLSAAASITNLRVGRFGDDIFYEGQVSYVHGAD</sequence>
<keyword evidence="9 13" id="KW-0862">Zinc</keyword>
<keyword evidence="10 13" id="KW-0521">NADP</keyword>
<comment type="function">
    <text evidence="1 13">Converts 2,5-diamino-6-(ribosylamino)-4(3h)-pyrimidinone 5'-phosphate into 5-amino-6-(ribosylamino)-2,4(1h,3h)-pyrimidinedione 5'-phosphate.</text>
</comment>
<feature type="binding site" evidence="15">
    <location>
        <position position="169"/>
    </location>
    <ligand>
        <name>NADP(+)</name>
        <dbReference type="ChEBI" id="CHEBI:58349"/>
    </ligand>
</feature>
<dbReference type="NCBIfam" id="TIGR00326">
    <property type="entry name" value="eubact_ribD"/>
    <property type="match status" value="1"/>
</dbReference>
<dbReference type="Gene3D" id="3.40.430.10">
    <property type="entry name" value="Dihydrofolate Reductase, subunit A"/>
    <property type="match status" value="1"/>
</dbReference>